<dbReference type="InterPro" id="IPR057538">
    <property type="entry name" value="RXYLT1_C"/>
</dbReference>
<keyword evidence="4" id="KW-1185">Reference proteome</keyword>
<reference evidence="3 4" key="1">
    <citation type="submission" date="2024-04" db="EMBL/GenBank/DDBJ databases">
        <authorList>
            <consortium name="Genoscope - CEA"/>
            <person name="William W."/>
        </authorList>
    </citation>
    <scope>NUCLEOTIDE SEQUENCE [LARGE SCALE GENOMIC DNA]</scope>
</reference>
<proteinExistence type="predicted"/>
<dbReference type="GO" id="GO:0035269">
    <property type="term" value="P:protein O-linked glycosylation via mannose"/>
    <property type="evidence" value="ECO:0007669"/>
    <property type="project" value="InterPro"/>
</dbReference>
<organism evidence="3 4">
    <name type="scientific">Lymnaea stagnalis</name>
    <name type="common">Great pond snail</name>
    <name type="synonym">Helix stagnalis</name>
    <dbReference type="NCBI Taxonomy" id="6523"/>
    <lineage>
        <taxon>Eukaryota</taxon>
        <taxon>Metazoa</taxon>
        <taxon>Spiralia</taxon>
        <taxon>Lophotrochozoa</taxon>
        <taxon>Mollusca</taxon>
        <taxon>Gastropoda</taxon>
        <taxon>Heterobranchia</taxon>
        <taxon>Euthyneura</taxon>
        <taxon>Panpulmonata</taxon>
        <taxon>Hygrophila</taxon>
        <taxon>Lymnaeoidea</taxon>
        <taxon>Lymnaeidae</taxon>
        <taxon>Lymnaea</taxon>
    </lineage>
</organism>
<accession>A0AAV2HCL4</accession>
<dbReference type="GO" id="GO:0005794">
    <property type="term" value="C:Golgi apparatus"/>
    <property type="evidence" value="ECO:0007669"/>
    <property type="project" value="TreeGrafter"/>
</dbReference>
<dbReference type="InterPro" id="IPR055286">
    <property type="entry name" value="RXYLT1-like"/>
</dbReference>
<dbReference type="PANTHER" id="PTHR15576">
    <property type="entry name" value="RIBITOL-5-PHOSPHATE XYLOSYLTRANSFERASE 1"/>
    <property type="match status" value="1"/>
</dbReference>
<dbReference type="Proteomes" id="UP001497497">
    <property type="component" value="Unassembled WGS sequence"/>
</dbReference>
<dbReference type="PANTHER" id="PTHR15576:SF1">
    <property type="entry name" value="RIBITOL-5-PHOSPHATE XYLOSYLTRANSFERASE 1"/>
    <property type="match status" value="1"/>
</dbReference>
<evidence type="ECO:0000313" key="3">
    <source>
        <dbReference type="EMBL" id="CAL1531342.1"/>
    </source>
</evidence>
<evidence type="ECO:0000259" key="2">
    <source>
        <dbReference type="Pfam" id="PF24786"/>
    </source>
</evidence>
<dbReference type="Pfam" id="PF24786">
    <property type="entry name" value="RXYLT1_N"/>
    <property type="match status" value="1"/>
</dbReference>
<protein>
    <recommendedName>
        <fullName evidence="5">Transmembrane protein 5</fullName>
    </recommendedName>
</protein>
<evidence type="ECO:0000259" key="1">
    <source>
        <dbReference type="Pfam" id="PF24785"/>
    </source>
</evidence>
<evidence type="ECO:0000313" key="4">
    <source>
        <dbReference type="Proteomes" id="UP001497497"/>
    </source>
</evidence>
<dbReference type="AlphaFoldDB" id="A0AAV2HCL4"/>
<feature type="domain" description="RXYLT1 C-terminal" evidence="1">
    <location>
        <begin position="68"/>
        <end position="261"/>
    </location>
</feature>
<name>A0AAV2HCL4_LYMST</name>
<dbReference type="Pfam" id="PF24785">
    <property type="entry name" value="RXYLT1_C"/>
    <property type="match status" value="1"/>
</dbReference>
<dbReference type="InterPro" id="IPR057539">
    <property type="entry name" value="RXYLT1_N"/>
</dbReference>
<sequence>MWLELLPTLPHLRNAAVVLLGSEVCDNSWIHPYMSFNGGPLKFVFLVYDSPEVDNVHFFQWPLGVATYRNFPDVRSSNLDVRSRRAHLFNFLGTIYKNSSREILLSAIKNSSYKELGLVKPRWEWLPQETEESQDEYMHALSQSDLTLNPVGINTECYRIYESMSLGAVPVVEDTMTPGHCSASRNSKKTFPAPLRLLKEYGAPVIFVKNWAEDLETLLKREKEMSDYDRLKRRENLVKWYSNFKLLMRDRLVSVTLEKFFNSRLVDR</sequence>
<comment type="caution">
    <text evidence="3">The sequence shown here is derived from an EMBL/GenBank/DDBJ whole genome shotgun (WGS) entry which is preliminary data.</text>
</comment>
<gene>
    <name evidence="3" type="ORF">GSLYS_00005437001</name>
</gene>
<feature type="domain" description="RXYLT1 N-terminal" evidence="2">
    <location>
        <begin position="1"/>
        <end position="62"/>
    </location>
</feature>
<dbReference type="GO" id="GO:0120053">
    <property type="term" value="F:ribitol beta-1,4-xylosyltransferase activity"/>
    <property type="evidence" value="ECO:0007669"/>
    <property type="project" value="InterPro"/>
</dbReference>
<dbReference type="EMBL" id="CAXITT010000086">
    <property type="protein sequence ID" value="CAL1531342.1"/>
    <property type="molecule type" value="Genomic_DNA"/>
</dbReference>
<evidence type="ECO:0008006" key="5">
    <source>
        <dbReference type="Google" id="ProtNLM"/>
    </source>
</evidence>